<evidence type="ECO:0000256" key="1">
    <source>
        <dbReference type="ARBA" id="ARBA00022679"/>
    </source>
</evidence>
<dbReference type="InterPro" id="IPR000182">
    <property type="entry name" value="GNAT_dom"/>
</dbReference>
<evidence type="ECO:0000259" key="3">
    <source>
        <dbReference type="PROSITE" id="PS51186"/>
    </source>
</evidence>
<keyword evidence="1 4" id="KW-0808">Transferase</keyword>
<sequence>MNTEEYKIVHLPKEQWKNARIPMRYTTEEYFDVKIERNGQGVSVHFVKTKLREPISHYPEEYDFPDKLYQDHWEKACAWGIVEEKEGGEELVACIETCPEEWSNRLMVTELWVHEKLRRKGIGHALMKIAKQQADREHRRAIILETQSCNVPAICFYLQEGFELIGFDSCCYSNRDIGRKEVRLDLGYFIAEKAGHEDERDD</sequence>
<accession>A0A3A9ALQ6</accession>
<keyword evidence="5" id="KW-1185">Reference proteome</keyword>
<feature type="domain" description="N-acetyltransferase" evidence="3">
    <location>
        <begin position="42"/>
        <end position="187"/>
    </location>
</feature>
<evidence type="ECO:0000313" key="5">
    <source>
        <dbReference type="Proteomes" id="UP000280696"/>
    </source>
</evidence>
<reference evidence="4 5" key="1">
    <citation type="submission" date="2018-09" db="EMBL/GenBank/DDBJ databases">
        <title>Murine metabolic-syndrome-specific gut microbial biobank.</title>
        <authorList>
            <person name="Liu C."/>
        </authorList>
    </citation>
    <scope>NUCLEOTIDE SEQUENCE [LARGE SCALE GENOMIC DNA]</scope>
    <source>
        <strain evidence="4 5">0.1xD8-82</strain>
    </source>
</reference>
<dbReference type="SUPFAM" id="SSF55729">
    <property type="entry name" value="Acyl-CoA N-acyltransferases (Nat)"/>
    <property type="match status" value="1"/>
</dbReference>
<gene>
    <name evidence="4" type="ORF">D7V94_07350</name>
</gene>
<dbReference type="GO" id="GO:0016747">
    <property type="term" value="F:acyltransferase activity, transferring groups other than amino-acyl groups"/>
    <property type="evidence" value="ECO:0007669"/>
    <property type="project" value="InterPro"/>
</dbReference>
<dbReference type="OrthoDB" id="46888at2"/>
<dbReference type="PROSITE" id="PS51186">
    <property type="entry name" value="GNAT"/>
    <property type="match status" value="1"/>
</dbReference>
<evidence type="ECO:0000313" key="4">
    <source>
        <dbReference type="EMBL" id="RKI92520.1"/>
    </source>
</evidence>
<keyword evidence="2" id="KW-0012">Acyltransferase</keyword>
<protein>
    <submittedName>
        <fullName evidence="4">GNAT family N-acetyltransferase</fullName>
    </submittedName>
</protein>
<dbReference type="Gene3D" id="3.40.630.30">
    <property type="match status" value="1"/>
</dbReference>
<dbReference type="Proteomes" id="UP000280696">
    <property type="component" value="Unassembled WGS sequence"/>
</dbReference>
<name>A0A3A9ALQ6_9FIRM</name>
<proteinExistence type="predicted"/>
<comment type="caution">
    <text evidence="4">The sequence shown here is derived from an EMBL/GenBank/DDBJ whole genome shotgun (WGS) entry which is preliminary data.</text>
</comment>
<dbReference type="Pfam" id="PF00583">
    <property type="entry name" value="Acetyltransf_1"/>
    <property type="match status" value="1"/>
</dbReference>
<dbReference type="CDD" id="cd04301">
    <property type="entry name" value="NAT_SF"/>
    <property type="match status" value="1"/>
</dbReference>
<dbReference type="PANTHER" id="PTHR43420">
    <property type="entry name" value="ACETYLTRANSFERASE"/>
    <property type="match status" value="1"/>
</dbReference>
<dbReference type="AlphaFoldDB" id="A0A3A9ALQ6"/>
<organism evidence="4 5">
    <name type="scientific">Parablautia intestinalis</name>
    <dbReference type="NCBI Taxonomy" id="2320100"/>
    <lineage>
        <taxon>Bacteria</taxon>
        <taxon>Bacillati</taxon>
        <taxon>Bacillota</taxon>
        <taxon>Clostridia</taxon>
        <taxon>Lachnospirales</taxon>
        <taxon>Lachnospiraceae</taxon>
        <taxon>Parablautia</taxon>
    </lineage>
</organism>
<dbReference type="EMBL" id="RAYQ01000005">
    <property type="protein sequence ID" value="RKI92520.1"/>
    <property type="molecule type" value="Genomic_DNA"/>
</dbReference>
<evidence type="ECO:0000256" key="2">
    <source>
        <dbReference type="ARBA" id="ARBA00023315"/>
    </source>
</evidence>
<dbReference type="InterPro" id="IPR050680">
    <property type="entry name" value="YpeA/RimI_acetyltransf"/>
</dbReference>
<dbReference type="InterPro" id="IPR016181">
    <property type="entry name" value="Acyl_CoA_acyltransferase"/>
</dbReference>